<comment type="caution">
    <text evidence="2">The sequence shown here is derived from an EMBL/GenBank/DDBJ whole genome shotgun (WGS) entry which is preliminary data.</text>
</comment>
<proteinExistence type="predicted"/>
<keyword evidence="3" id="KW-1185">Reference proteome</keyword>
<reference evidence="2" key="1">
    <citation type="submission" date="2021-01" db="EMBL/GenBank/DDBJ databases">
        <title>Whole genome shotgun sequence of Virgisporangium aurantiacum NBRC 16421.</title>
        <authorList>
            <person name="Komaki H."/>
            <person name="Tamura T."/>
        </authorList>
    </citation>
    <scope>NUCLEOTIDE SEQUENCE</scope>
    <source>
        <strain evidence="2">NBRC 16421</strain>
    </source>
</reference>
<dbReference type="Pfam" id="PF14028">
    <property type="entry name" value="Lant_dehydr_C"/>
    <property type="match status" value="1"/>
</dbReference>
<protein>
    <submittedName>
        <fullName evidence="2">Lantibiotic biosynthesis protein</fullName>
    </submittedName>
</protein>
<evidence type="ECO:0000259" key="1">
    <source>
        <dbReference type="Pfam" id="PF14028"/>
    </source>
</evidence>
<evidence type="ECO:0000313" key="2">
    <source>
        <dbReference type="EMBL" id="GIJ62170.1"/>
    </source>
</evidence>
<evidence type="ECO:0000313" key="3">
    <source>
        <dbReference type="Proteomes" id="UP000612585"/>
    </source>
</evidence>
<dbReference type="EMBL" id="BOPG01000076">
    <property type="protein sequence ID" value="GIJ62170.1"/>
    <property type="molecule type" value="Genomic_DNA"/>
</dbReference>
<feature type="domain" description="Thiopeptide-type bacteriocin biosynthesis" evidence="1">
    <location>
        <begin position="22"/>
        <end position="358"/>
    </location>
</feature>
<name>A0A8J4E4P9_9ACTN</name>
<sequence>MTFKLGVVDDPQVPPASRPGDWQALHIFYSANSQPLLTDCVAPLVHDLRSRGLLDMYFFINYWMEGPHVRLRLKPATEAAVPAVRAAADTALGDFLSSRPALFDYDQDLLKIQDGLLVTEYPDEQERRRMYPDGRVPVQDNNTFHYRDYQPEYGRYGGPVGVALAERHFEFSSDLVIKLLQTMNVHIRPVLLGLAAQLMMISTSTFLRDTDFIVRFLERYREYWSSSFGLDYWSSSSDTVADGTALYQTCYDSMKDELAARFIDTHDTIQRGQLDHLTGFRAVWARHWETLREQVLDVGTAGKLTFIKNGTSRAPKVISKPDPLLPHLLASYVHMTNNRLGLSIADEAYLSYVLARTLQDNTGNRVLTS</sequence>
<gene>
    <name evidence="2" type="ORF">Vau01_096860</name>
</gene>
<dbReference type="AlphaFoldDB" id="A0A8J4E4P9"/>
<organism evidence="2 3">
    <name type="scientific">Virgisporangium aurantiacum</name>
    <dbReference type="NCBI Taxonomy" id="175570"/>
    <lineage>
        <taxon>Bacteria</taxon>
        <taxon>Bacillati</taxon>
        <taxon>Actinomycetota</taxon>
        <taxon>Actinomycetes</taxon>
        <taxon>Micromonosporales</taxon>
        <taxon>Micromonosporaceae</taxon>
        <taxon>Virgisporangium</taxon>
    </lineage>
</organism>
<accession>A0A8J4E4P9</accession>
<dbReference type="Proteomes" id="UP000612585">
    <property type="component" value="Unassembled WGS sequence"/>
</dbReference>
<dbReference type="RefSeq" id="WP_204007655.1">
    <property type="nucleotide sequence ID" value="NZ_BOPG01000076.1"/>
</dbReference>
<dbReference type="InterPro" id="IPR023809">
    <property type="entry name" value="Thiopep_bacteriocin_synth_dom"/>
</dbReference>